<evidence type="ECO:0000256" key="11">
    <source>
        <dbReference type="SAM" id="MobiDB-lite"/>
    </source>
</evidence>
<dbReference type="PANTHER" id="PTHR23075">
    <property type="entry name" value="PUTATIVE ATP-ASE"/>
    <property type="match status" value="1"/>
</dbReference>
<evidence type="ECO:0000256" key="4">
    <source>
        <dbReference type="ARBA" id="ARBA00022792"/>
    </source>
</evidence>
<dbReference type="OrthoDB" id="199596at2759"/>
<evidence type="ECO:0000256" key="1">
    <source>
        <dbReference type="ARBA" id="ARBA00004273"/>
    </source>
</evidence>
<accession>A0A7M5V530</accession>
<dbReference type="AlphaFoldDB" id="A0A7M5V530"/>
<dbReference type="EnsemblMetazoa" id="CLYHEMT007668.1">
    <property type="protein sequence ID" value="CLYHEMP007668.1"/>
    <property type="gene ID" value="CLYHEMG007668"/>
</dbReference>
<dbReference type="GO" id="GO:0016887">
    <property type="term" value="F:ATP hydrolysis activity"/>
    <property type="evidence" value="ECO:0007669"/>
    <property type="project" value="InterPro"/>
</dbReference>
<dbReference type="FunFam" id="3.40.50.300:FF:000470">
    <property type="entry name" value="ATPase family, AAA domain containing 3A"/>
    <property type="match status" value="1"/>
</dbReference>
<dbReference type="CDD" id="cd19512">
    <property type="entry name" value="RecA-like_ATAD3-like"/>
    <property type="match status" value="1"/>
</dbReference>
<evidence type="ECO:0000256" key="3">
    <source>
        <dbReference type="ARBA" id="ARBA00022741"/>
    </source>
</evidence>
<dbReference type="Pfam" id="PF12037">
    <property type="entry name" value="ATAD3_N"/>
    <property type="match status" value="1"/>
</dbReference>
<reference evidence="13" key="1">
    <citation type="submission" date="2021-01" db="UniProtKB">
        <authorList>
            <consortium name="EnsemblMetazoa"/>
        </authorList>
    </citation>
    <scope>IDENTIFICATION</scope>
</reference>
<dbReference type="SMART" id="SM00382">
    <property type="entry name" value="AAA"/>
    <property type="match status" value="1"/>
</dbReference>
<evidence type="ECO:0000256" key="8">
    <source>
        <dbReference type="ARBA" id="ARBA00023136"/>
    </source>
</evidence>
<dbReference type="GO" id="GO:0042645">
    <property type="term" value="C:mitochondrial nucleoid"/>
    <property type="evidence" value="ECO:0007669"/>
    <property type="project" value="UniProtKB-SubCell"/>
</dbReference>
<dbReference type="GO" id="GO:0005743">
    <property type="term" value="C:mitochondrial inner membrane"/>
    <property type="evidence" value="ECO:0007669"/>
    <property type="project" value="UniProtKB-SubCell"/>
</dbReference>
<sequence>MSWIFGVNKEQAVPQNFEQMMAQGGGAGAGAPGGAGGNNNNNDNKESSKPKAWSNFDPSGLERAAKAARQLDGAKHAKDALDLARMQESTKQMEHQKELKEYEQNMARLELDKTRLMHEERRKTLSEETKHANQRAQFQDQLARKRYDDQLTQQQRMNEDNLAKQEESVKKQEAMRRATVEHEASLRHTNEMKKLDAKMKAQGAIERENKDIRNEQIKLQAKEHRETVLESLKTAGSILGTGITNFLSDWDKISSTVAGLSLLAVGVYAAKMGTGVTARFVEARLGKPSLVRDTSRLTLFTTLRHPIKAAKRLLVKPEDALKGIILEPKLNLRLHEVALSTANTRANNGMYRNLLLYGPPGTGKTMFAKSLAHHSGLDYAIMTGGDVAPMGRDGVTAMHKIFDWASTSRRGLLLFVDEADAFLRRRSTEHISEDLRSTLNAFLYRTGESSRKFMMVLASNQPDQLDWALSNRIDEVVEFNLPTIEEREQLVRRYFEEYILNAATRGWRSQRIKVEDFDFTAKCREIAERTEGLSGREIAKLGIAWQASTYASAEGILTREILDARVEDMISQHKQKVEWLKEDSPENVSYLDPKI</sequence>
<keyword evidence="4" id="KW-0999">Mitochondrion inner membrane</keyword>
<evidence type="ECO:0000256" key="6">
    <source>
        <dbReference type="ARBA" id="ARBA00023054"/>
    </source>
</evidence>
<dbReference type="InterPro" id="IPR021911">
    <property type="entry name" value="ATAD3_N"/>
</dbReference>
<dbReference type="SUPFAM" id="SSF52540">
    <property type="entry name" value="P-loop containing nucleoside triphosphate hydrolases"/>
    <property type="match status" value="1"/>
</dbReference>
<keyword evidence="14" id="KW-1185">Reference proteome</keyword>
<dbReference type="Proteomes" id="UP000594262">
    <property type="component" value="Unplaced"/>
</dbReference>
<dbReference type="PANTHER" id="PTHR23075:SF0">
    <property type="entry name" value="ATPASE FAMILY AAA DOMAIN-CONTAINING PROTEIN 3"/>
    <property type="match status" value="1"/>
</dbReference>
<evidence type="ECO:0000313" key="13">
    <source>
        <dbReference type="EnsemblMetazoa" id="CLYHEMP007668.1"/>
    </source>
</evidence>
<dbReference type="GeneID" id="136802770"/>
<feature type="region of interest" description="Disordered" evidence="11">
    <location>
        <begin position="19"/>
        <end position="77"/>
    </location>
</feature>
<keyword evidence="7" id="KW-0496">Mitochondrion</keyword>
<dbReference type="Pfam" id="PF00004">
    <property type="entry name" value="AAA"/>
    <property type="match status" value="1"/>
</dbReference>
<evidence type="ECO:0000256" key="9">
    <source>
        <dbReference type="ARBA" id="ARBA00023271"/>
    </source>
</evidence>
<keyword evidence="3" id="KW-0547">Nucleotide-binding</keyword>
<feature type="domain" description="AAA+ ATPase" evidence="12">
    <location>
        <begin position="350"/>
        <end position="483"/>
    </location>
</feature>
<name>A0A7M5V530_9CNID</name>
<evidence type="ECO:0000256" key="2">
    <source>
        <dbReference type="ARBA" id="ARBA00004436"/>
    </source>
</evidence>
<evidence type="ECO:0000256" key="7">
    <source>
        <dbReference type="ARBA" id="ARBA00023128"/>
    </source>
</evidence>
<dbReference type="Gene3D" id="3.40.50.300">
    <property type="entry name" value="P-loop containing nucleotide triphosphate hydrolases"/>
    <property type="match status" value="1"/>
</dbReference>
<evidence type="ECO:0000259" key="12">
    <source>
        <dbReference type="SMART" id="SM00382"/>
    </source>
</evidence>
<dbReference type="RefSeq" id="XP_066915630.1">
    <property type="nucleotide sequence ID" value="XM_067059529.1"/>
</dbReference>
<keyword evidence="9" id="KW-1135">Mitochondrion nucleoid</keyword>
<dbReference type="InterPro" id="IPR027417">
    <property type="entry name" value="P-loop_NTPase"/>
</dbReference>
<dbReference type="GO" id="GO:0007005">
    <property type="term" value="P:mitochondrion organization"/>
    <property type="evidence" value="ECO:0007669"/>
    <property type="project" value="TreeGrafter"/>
</dbReference>
<protein>
    <recommendedName>
        <fullName evidence="12">AAA+ ATPase domain-containing protein</fullName>
    </recommendedName>
</protein>
<evidence type="ECO:0000256" key="5">
    <source>
        <dbReference type="ARBA" id="ARBA00022840"/>
    </source>
</evidence>
<evidence type="ECO:0000256" key="10">
    <source>
        <dbReference type="SAM" id="Coils"/>
    </source>
</evidence>
<organism evidence="13 14">
    <name type="scientific">Clytia hemisphaerica</name>
    <dbReference type="NCBI Taxonomy" id="252671"/>
    <lineage>
        <taxon>Eukaryota</taxon>
        <taxon>Metazoa</taxon>
        <taxon>Cnidaria</taxon>
        <taxon>Hydrozoa</taxon>
        <taxon>Hydroidolina</taxon>
        <taxon>Leptothecata</taxon>
        <taxon>Obeliida</taxon>
        <taxon>Clytiidae</taxon>
        <taxon>Clytia</taxon>
    </lineage>
</organism>
<feature type="compositionally biased region" description="Gly residues" evidence="11">
    <location>
        <begin position="23"/>
        <end position="37"/>
    </location>
</feature>
<feature type="coiled-coil region" evidence="10">
    <location>
        <begin position="85"/>
        <end position="119"/>
    </location>
</feature>
<dbReference type="InterPro" id="IPR003959">
    <property type="entry name" value="ATPase_AAA_core"/>
</dbReference>
<keyword evidence="5" id="KW-0067">ATP-binding</keyword>
<dbReference type="GO" id="GO:0005524">
    <property type="term" value="F:ATP binding"/>
    <property type="evidence" value="ECO:0007669"/>
    <property type="project" value="UniProtKB-KW"/>
</dbReference>
<dbReference type="GO" id="GO:0008270">
    <property type="term" value="F:zinc ion binding"/>
    <property type="evidence" value="ECO:0007669"/>
    <property type="project" value="TreeGrafter"/>
</dbReference>
<keyword evidence="8" id="KW-0472">Membrane</keyword>
<keyword evidence="6 10" id="KW-0175">Coiled coil</keyword>
<dbReference type="InterPro" id="IPR003593">
    <property type="entry name" value="AAA+_ATPase"/>
</dbReference>
<comment type="subcellular location">
    <subcellularLocation>
        <location evidence="1">Mitochondrion inner membrane</location>
    </subcellularLocation>
    <subcellularLocation>
        <location evidence="2">Mitochondrion matrix</location>
        <location evidence="2">Mitochondrion nucleoid</location>
    </subcellularLocation>
</comment>
<proteinExistence type="predicted"/>
<evidence type="ECO:0000313" key="14">
    <source>
        <dbReference type="Proteomes" id="UP000594262"/>
    </source>
</evidence>